<evidence type="ECO:0000256" key="3">
    <source>
        <dbReference type="ARBA" id="ARBA00022793"/>
    </source>
</evidence>
<keyword evidence="5 6" id="KW-0456">Lyase</keyword>
<dbReference type="EMBL" id="BAABGX010000001">
    <property type="protein sequence ID" value="GAA4296144.1"/>
    <property type="molecule type" value="Genomic_DNA"/>
</dbReference>
<dbReference type="InterPro" id="IPR015421">
    <property type="entry name" value="PyrdxlP-dep_Trfase_major"/>
</dbReference>
<dbReference type="PANTHER" id="PTHR11999:SF70">
    <property type="entry name" value="MIP05841P"/>
    <property type="match status" value="1"/>
</dbReference>
<dbReference type="RefSeq" id="WP_345161560.1">
    <property type="nucleotide sequence ID" value="NZ_BAABGX010000001.1"/>
</dbReference>
<evidence type="ECO:0000256" key="5">
    <source>
        <dbReference type="ARBA" id="ARBA00023239"/>
    </source>
</evidence>
<dbReference type="InterPro" id="IPR010977">
    <property type="entry name" value="Aromatic_deC"/>
</dbReference>
<evidence type="ECO:0000256" key="6">
    <source>
        <dbReference type="RuleBase" id="RU000382"/>
    </source>
</evidence>
<protein>
    <submittedName>
        <fullName evidence="7">Aminotransferase class I/II-fold pyridoxal phosphate-dependent enzyme</fullName>
    </submittedName>
</protein>
<dbReference type="SUPFAM" id="SSF53383">
    <property type="entry name" value="PLP-dependent transferases"/>
    <property type="match status" value="1"/>
</dbReference>
<dbReference type="Gene3D" id="3.40.640.10">
    <property type="entry name" value="Type I PLP-dependent aspartate aminotransferase-like (Major domain)"/>
    <property type="match status" value="1"/>
</dbReference>
<keyword evidence="3" id="KW-0210">Decarboxylase</keyword>
<keyword evidence="7" id="KW-0032">Aminotransferase</keyword>
<evidence type="ECO:0000313" key="8">
    <source>
        <dbReference type="Proteomes" id="UP001501844"/>
    </source>
</evidence>
<dbReference type="Gene3D" id="3.90.1150.10">
    <property type="entry name" value="Aspartate Aminotransferase, domain 1"/>
    <property type="match status" value="1"/>
</dbReference>
<dbReference type="GO" id="GO:0008483">
    <property type="term" value="F:transaminase activity"/>
    <property type="evidence" value="ECO:0007669"/>
    <property type="project" value="UniProtKB-KW"/>
</dbReference>
<dbReference type="PANTHER" id="PTHR11999">
    <property type="entry name" value="GROUP II PYRIDOXAL-5-PHOSPHATE DECARBOXYLASE"/>
    <property type="match status" value="1"/>
</dbReference>
<reference evidence="8" key="1">
    <citation type="journal article" date="2019" name="Int. J. Syst. Evol. Microbiol.">
        <title>The Global Catalogue of Microorganisms (GCM) 10K type strain sequencing project: providing services to taxonomists for standard genome sequencing and annotation.</title>
        <authorList>
            <consortium name="The Broad Institute Genomics Platform"/>
            <consortium name="The Broad Institute Genome Sequencing Center for Infectious Disease"/>
            <person name="Wu L."/>
            <person name="Ma J."/>
        </authorList>
    </citation>
    <scope>NUCLEOTIDE SEQUENCE [LARGE SCALE GENOMIC DNA]</scope>
    <source>
        <strain evidence="8">JCM 17917</strain>
    </source>
</reference>
<evidence type="ECO:0000313" key="7">
    <source>
        <dbReference type="EMBL" id="GAA4296144.1"/>
    </source>
</evidence>
<name>A0ABP8F6N6_9BACT</name>
<evidence type="ECO:0000256" key="1">
    <source>
        <dbReference type="ARBA" id="ARBA00001933"/>
    </source>
</evidence>
<keyword evidence="8" id="KW-1185">Reference proteome</keyword>
<evidence type="ECO:0000256" key="4">
    <source>
        <dbReference type="ARBA" id="ARBA00022898"/>
    </source>
</evidence>
<evidence type="ECO:0000256" key="2">
    <source>
        <dbReference type="ARBA" id="ARBA00009533"/>
    </source>
</evidence>
<sequence length="493" mass="53798">MDAQTLEQRLQELEQQTLLLEPTSLERLPVQQAVEAYAQSFLEDLPHLPVFVEMPDKGAALLDSPIQEDGMPVQAALSLLQAHVDTPGINPASGGHMGYIPGGGLYYSGLGDYLAAVTNRYAGIFYSSPGAVRMENMLIRWMAQEIGFPADTSGNLTSGGSIASLIALVTARDAQAITCRIIPDSVIYCTSHTHHCLDKALRIAGLGECQLRHVPMDAQYRMNPSALAQAIKEDTEAGLKPWLLIASAGTTDVGAVDPLPELAAIAQQHQLWYHVDAAYGGFFALCKAGKEKLKGIELADSVVMDPHKGLFIPYGSGAVLIKNQNQLAKSHHYQASYMQDTLSVTGEVSPADVSPELSKHFRGLRIWLPLKLHGIAPFRSALEEKLLLAQYTYQQLQALPGFEVPVAPDLSVLIFRYVPDAAIDANAFNQNLIKAVQLDGRVFLSSTLLEGRFMIRFAILSFRTHKATLDLALEILQQKAKELEAAWEQTTVC</sequence>
<keyword evidence="4 6" id="KW-0663">Pyridoxal phosphate</keyword>
<keyword evidence="7" id="KW-0808">Transferase</keyword>
<comment type="similarity">
    <text evidence="2 6">Belongs to the group II decarboxylase family.</text>
</comment>
<organism evidence="7 8">
    <name type="scientific">Nibribacter koreensis</name>
    <dbReference type="NCBI Taxonomy" id="1084519"/>
    <lineage>
        <taxon>Bacteria</taxon>
        <taxon>Pseudomonadati</taxon>
        <taxon>Bacteroidota</taxon>
        <taxon>Cytophagia</taxon>
        <taxon>Cytophagales</taxon>
        <taxon>Hymenobacteraceae</taxon>
        <taxon>Nibribacter</taxon>
    </lineage>
</organism>
<accession>A0ABP8F6N6</accession>
<proteinExistence type="inferred from homology"/>
<gene>
    <name evidence="7" type="ORF">GCM10023183_02700</name>
</gene>
<dbReference type="PRINTS" id="PR00800">
    <property type="entry name" value="YHDCRBOXLASE"/>
</dbReference>
<dbReference type="InterPro" id="IPR015424">
    <property type="entry name" value="PyrdxlP-dep_Trfase"/>
</dbReference>
<dbReference type="Pfam" id="PF00282">
    <property type="entry name" value="Pyridoxal_deC"/>
    <property type="match status" value="1"/>
</dbReference>
<comment type="cofactor">
    <cofactor evidence="1 6">
        <name>pyridoxal 5'-phosphate</name>
        <dbReference type="ChEBI" id="CHEBI:597326"/>
    </cofactor>
</comment>
<dbReference type="Proteomes" id="UP001501844">
    <property type="component" value="Unassembled WGS sequence"/>
</dbReference>
<dbReference type="InterPro" id="IPR015422">
    <property type="entry name" value="PyrdxlP-dep_Trfase_small"/>
</dbReference>
<dbReference type="InterPro" id="IPR002129">
    <property type="entry name" value="PyrdxlP-dep_de-COase"/>
</dbReference>
<comment type="caution">
    <text evidence="7">The sequence shown here is derived from an EMBL/GenBank/DDBJ whole genome shotgun (WGS) entry which is preliminary data.</text>
</comment>